<organism evidence="2 3">
    <name type="scientific">Saccharothrix algeriensis</name>
    <dbReference type="NCBI Taxonomy" id="173560"/>
    <lineage>
        <taxon>Bacteria</taxon>
        <taxon>Bacillati</taxon>
        <taxon>Actinomycetota</taxon>
        <taxon>Actinomycetes</taxon>
        <taxon>Pseudonocardiales</taxon>
        <taxon>Pseudonocardiaceae</taxon>
        <taxon>Saccharothrix</taxon>
    </lineage>
</organism>
<dbReference type="EMBL" id="CP072788">
    <property type="protein sequence ID" value="QTR01706.1"/>
    <property type="molecule type" value="Genomic_DNA"/>
</dbReference>
<sequence>MATGGFAAGISGMSAAVEGFRAATAAGFAISAHGGQVLLDAIDEMAEAVEEVLVHEEVLSQEPALGTTPAAEVYKPFLATIATDPVQGFIPVVRKFQEDLRELRSGVEQAMGLYRSTDGDRAQGLNAIGGTTRSA</sequence>
<dbReference type="RefSeq" id="WP_204843781.1">
    <property type="nucleotide sequence ID" value="NZ_JAFBCL010000001.1"/>
</dbReference>
<dbReference type="EMBL" id="JAFBCL010000001">
    <property type="protein sequence ID" value="MBM7813110.1"/>
    <property type="molecule type" value="Genomic_DNA"/>
</dbReference>
<reference evidence="1 4" key="1">
    <citation type="submission" date="2021-01" db="EMBL/GenBank/DDBJ databases">
        <title>Sequencing the genomes of 1000 actinobacteria strains.</title>
        <authorList>
            <person name="Klenk H.-P."/>
        </authorList>
    </citation>
    <scope>NUCLEOTIDE SEQUENCE [LARGE SCALE GENOMIC DNA]</scope>
    <source>
        <strain evidence="1 4">DSM 44581</strain>
    </source>
</reference>
<dbReference type="Proteomes" id="UP001195724">
    <property type="component" value="Unassembled WGS sequence"/>
</dbReference>
<reference evidence="2" key="2">
    <citation type="submission" date="2021-04" db="EMBL/GenBank/DDBJ databases">
        <title>Saccharothrix algeriensis WGS.</title>
        <authorList>
            <person name="Stuskova K."/>
            <person name="Hakalova E."/>
            <person name="Tebbal A.B."/>
            <person name="Eichmeier A."/>
        </authorList>
    </citation>
    <scope>NUCLEOTIDE SEQUENCE</scope>
    <source>
        <strain evidence="2">NRRL B-24137</strain>
    </source>
</reference>
<name>A0A8T8HT77_9PSEU</name>
<proteinExistence type="predicted"/>
<evidence type="ECO:0000313" key="2">
    <source>
        <dbReference type="EMBL" id="QTR01706.1"/>
    </source>
</evidence>
<gene>
    <name evidence="2" type="ORF">J7S33_20590</name>
    <name evidence="1" type="ORF">JOE68_003975</name>
</gene>
<evidence type="ECO:0000313" key="3">
    <source>
        <dbReference type="Proteomes" id="UP000671828"/>
    </source>
</evidence>
<accession>A0A8T8HT77</accession>
<evidence type="ECO:0000313" key="1">
    <source>
        <dbReference type="EMBL" id="MBM7813110.1"/>
    </source>
</evidence>
<keyword evidence="4" id="KW-1185">Reference proteome</keyword>
<dbReference type="Proteomes" id="UP000671828">
    <property type="component" value="Chromosome"/>
</dbReference>
<protein>
    <submittedName>
        <fullName evidence="2">Uncharacterized protein</fullName>
    </submittedName>
</protein>
<dbReference type="AlphaFoldDB" id="A0A8T8HT77"/>
<evidence type="ECO:0000313" key="4">
    <source>
        <dbReference type="Proteomes" id="UP001195724"/>
    </source>
</evidence>